<protein>
    <submittedName>
        <fullName evidence="1">Uncharacterized protein</fullName>
    </submittedName>
</protein>
<reference evidence="1 2" key="1">
    <citation type="journal article" date="2023" name="Nucleic Acids Res.">
        <title>The hologenome of Daphnia magna reveals possible DNA methylation and microbiome-mediated evolution of the host genome.</title>
        <authorList>
            <person name="Chaturvedi A."/>
            <person name="Li X."/>
            <person name="Dhandapani V."/>
            <person name="Marshall H."/>
            <person name="Kissane S."/>
            <person name="Cuenca-Cambronero M."/>
            <person name="Asole G."/>
            <person name="Calvet F."/>
            <person name="Ruiz-Romero M."/>
            <person name="Marangio P."/>
            <person name="Guigo R."/>
            <person name="Rago D."/>
            <person name="Mirbahai L."/>
            <person name="Eastwood N."/>
            <person name="Colbourne J.K."/>
            <person name="Zhou J."/>
            <person name="Mallon E."/>
            <person name="Orsini L."/>
        </authorList>
    </citation>
    <scope>NUCLEOTIDE SEQUENCE [LARGE SCALE GENOMIC DNA]</scope>
    <source>
        <strain evidence="1">LRV0_1</strain>
    </source>
</reference>
<gene>
    <name evidence="1" type="ORF">OUZ56_010341</name>
</gene>
<sequence>MCNTSKPLKDFNQYWMMVTSRLECLRNAKTVPPNLFDIQYRGTGSVIDSVFNEQAVGANSIDKESATDMLEKYSKGNQSLLNASYHIYTIFVAEFDAWCETTSESIVGSVAETSSTTSRAGLSGQTVTALPDINIETHANSAFQPPTTSPSHQPTNHIIHCQNV</sequence>
<keyword evidence="2" id="KW-1185">Reference proteome</keyword>
<organism evidence="1 2">
    <name type="scientific">Daphnia magna</name>
    <dbReference type="NCBI Taxonomy" id="35525"/>
    <lineage>
        <taxon>Eukaryota</taxon>
        <taxon>Metazoa</taxon>
        <taxon>Ecdysozoa</taxon>
        <taxon>Arthropoda</taxon>
        <taxon>Crustacea</taxon>
        <taxon>Branchiopoda</taxon>
        <taxon>Diplostraca</taxon>
        <taxon>Cladocera</taxon>
        <taxon>Anomopoda</taxon>
        <taxon>Daphniidae</taxon>
        <taxon>Daphnia</taxon>
    </lineage>
</organism>
<evidence type="ECO:0000313" key="1">
    <source>
        <dbReference type="EMBL" id="KAK4024847.1"/>
    </source>
</evidence>
<proteinExistence type="predicted"/>
<evidence type="ECO:0000313" key="2">
    <source>
        <dbReference type="Proteomes" id="UP001234178"/>
    </source>
</evidence>
<accession>A0ABR0AI95</accession>
<name>A0ABR0AI95_9CRUS</name>
<dbReference type="Proteomes" id="UP001234178">
    <property type="component" value="Unassembled WGS sequence"/>
</dbReference>
<comment type="caution">
    <text evidence="1">The sequence shown here is derived from an EMBL/GenBank/DDBJ whole genome shotgun (WGS) entry which is preliminary data.</text>
</comment>
<dbReference type="EMBL" id="JAOYFB010000037">
    <property type="protein sequence ID" value="KAK4024847.1"/>
    <property type="molecule type" value="Genomic_DNA"/>
</dbReference>